<evidence type="ECO:0000313" key="2">
    <source>
        <dbReference type="EMBL" id="KAG0473534.1"/>
    </source>
</evidence>
<protein>
    <submittedName>
        <fullName evidence="1">Uncharacterized protein</fullName>
    </submittedName>
</protein>
<gene>
    <name evidence="2" type="ORF">HPP92_015391</name>
    <name evidence="1" type="ORF">HPP92_026792</name>
</gene>
<dbReference type="Proteomes" id="UP000636800">
    <property type="component" value="Chromosome 7"/>
</dbReference>
<evidence type="ECO:0000313" key="4">
    <source>
        <dbReference type="Proteomes" id="UP000639772"/>
    </source>
</evidence>
<evidence type="ECO:0000313" key="1">
    <source>
        <dbReference type="EMBL" id="KAG0450381.1"/>
    </source>
</evidence>
<comment type="caution">
    <text evidence="1">The sequence shown here is derived from an EMBL/GenBank/DDBJ whole genome shotgun (WGS) entry which is preliminary data.</text>
</comment>
<dbReference type="EMBL" id="JADCNM010000128">
    <property type="protein sequence ID" value="KAG0450381.1"/>
    <property type="molecule type" value="Genomic_DNA"/>
</dbReference>
<keyword evidence="3" id="KW-1185">Reference proteome</keyword>
<proteinExistence type="predicted"/>
<evidence type="ECO:0000313" key="3">
    <source>
        <dbReference type="Proteomes" id="UP000636800"/>
    </source>
</evidence>
<dbReference type="OrthoDB" id="1713961at2759"/>
<dbReference type="AlphaFoldDB" id="A0A835PB33"/>
<sequence>MEEEEKGSLEAEMANVEAVVQRLVETVEEVGAISVYMRAYKKQFGNLSRRIKLLAPMFEELKESKEAVPAAALTSLVQMGMPLTREVSCYGWVETEARSLW</sequence>
<accession>A0A835PB33</accession>
<organism evidence="1 4">
    <name type="scientific">Vanilla planifolia</name>
    <name type="common">Vanilla</name>
    <dbReference type="NCBI Taxonomy" id="51239"/>
    <lineage>
        <taxon>Eukaryota</taxon>
        <taxon>Viridiplantae</taxon>
        <taxon>Streptophyta</taxon>
        <taxon>Embryophyta</taxon>
        <taxon>Tracheophyta</taxon>
        <taxon>Spermatophyta</taxon>
        <taxon>Magnoliopsida</taxon>
        <taxon>Liliopsida</taxon>
        <taxon>Asparagales</taxon>
        <taxon>Orchidaceae</taxon>
        <taxon>Vanilloideae</taxon>
        <taxon>Vanilleae</taxon>
        <taxon>Vanilla</taxon>
    </lineage>
</organism>
<dbReference type="EMBL" id="JADCNL010000007">
    <property type="protein sequence ID" value="KAG0473534.1"/>
    <property type="molecule type" value="Genomic_DNA"/>
</dbReference>
<reference evidence="3 4" key="1">
    <citation type="journal article" date="2020" name="Nat. Food">
        <title>A phased Vanilla planifolia genome enables genetic improvement of flavour and production.</title>
        <authorList>
            <person name="Hasing T."/>
            <person name="Tang H."/>
            <person name="Brym M."/>
            <person name="Khazi F."/>
            <person name="Huang T."/>
            <person name="Chambers A.H."/>
        </authorList>
    </citation>
    <scope>NUCLEOTIDE SEQUENCE [LARGE SCALE GENOMIC DNA]</scope>
    <source>
        <tissue evidence="1">Leaf</tissue>
    </source>
</reference>
<dbReference type="Proteomes" id="UP000639772">
    <property type="component" value="Unassembled WGS sequence"/>
</dbReference>
<name>A0A835PB33_VANPL</name>